<sequence>MMLEDALQEQDFEQQLQWQFFRFQFKRRARCASLFDSEQGREIMQLPSQDRSVAGFALHPDSAFSRDLAAYLHYLERHHLLLYFEQPDLVEICAVEDYCEDDNWDEDDGDEEEGLFSYSTLNLRLPPRSYSQSSVGFSFIDDKLFSSSYLEVIELP</sequence>
<name>A0A7W2TUT9_9GAMM</name>
<dbReference type="Proteomes" id="UP000539350">
    <property type="component" value="Unassembled WGS sequence"/>
</dbReference>
<evidence type="ECO:0000313" key="1">
    <source>
        <dbReference type="EMBL" id="MBA6412359.1"/>
    </source>
</evidence>
<evidence type="ECO:0000313" key="2">
    <source>
        <dbReference type="Proteomes" id="UP000539350"/>
    </source>
</evidence>
<dbReference type="AlphaFoldDB" id="A0A7W2TUT9"/>
<proteinExistence type="predicted"/>
<accession>A0A7W2TUT9</accession>
<organism evidence="1 2">
    <name type="scientific">Sediminihaliea albiluteola</name>
    <dbReference type="NCBI Taxonomy" id="2758564"/>
    <lineage>
        <taxon>Bacteria</taxon>
        <taxon>Pseudomonadati</taxon>
        <taxon>Pseudomonadota</taxon>
        <taxon>Gammaproteobacteria</taxon>
        <taxon>Cellvibrionales</taxon>
        <taxon>Halieaceae</taxon>
        <taxon>Sediminihaliea</taxon>
    </lineage>
</organism>
<comment type="caution">
    <text evidence="1">The sequence shown here is derived from an EMBL/GenBank/DDBJ whole genome shotgun (WGS) entry which is preliminary data.</text>
</comment>
<gene>
    <name evidence="1" type="ORF">H2508_04465</name>
</gene>
<dbReference type="RefSeq" id="WP_182169254.1">
    <property type="nucleotide sequence ID" value="NZ_JACFXU010000013.1"/>
</dbReference>
<protein>
    <submittedName>
        <fullName evidence="1">Uncharacterized protein</fullName>
    </submittedName>
</protein>
<keyword evidence="2" id="KW-1185">Reference proteome</keyword>
<reference evidence="1 2" key="1">
    <citation type="submission" date="2020-07" db="EMBL/GenBank/DDBJ databases">
        <title>Halieaceae bacterium, F7430, whole genome shotgun sequencing project.</title>
        <authorList>
            <person name="Jiang S."/>
            <person name="Liu Z.W."/>
            <person name="Du Z.J."/>
        </authorList>
    </citation>
    <scope>NUCLEOTIDE SEQUENCE [LARGE SCALE GENOMIC DNA]</scope>
    <source>
        <strain evidence="1 2">F7430</strain>
    </source>
</reference>
<dbReference type="EMBL" id="JACFXU010000013">
    <property type="protein sequence ID" value="MBA6412359.1"/>
    <property type="molecule type" value="Genomic_DNA"/>
</dbReference>